<evidence type="ECO:0000259" key="12">
    <source>
        <dbReference type="Pfam" id="PF07504"/>
    </source>
</evidence>
<evidence type="ECO:0000256" key="1">
    <source>
        <dbReference type="ARBA" id="ARBA00009388"/>
    </source>
</evidence>
<feature type="domain" description="Peptidase M4" evidence="10">
    <location>
        <begin position="255"/>
        <end position="437"/>
    </location>
</feature>
<dbReference type="InterPro" id="IPR027268">
    <property type="entry name" value="Peptidase_M4/M1_CTD_sf"/>
</dbReference>
<feature type="signal peptide" evidence="9">
    <location>
        <begin position="1"/>
        <end position="25"/>
    </location>
</feature>
<evidence type="ECO:0000256" key="7">
    <source>
        <dbReference type="ARBA" id="ARBA00023049"/>
    </source>
</evidence>
<dbReference type="PRINTS" id="PR00730">
    <property type="entry name" value="THERMOLYSIN"/>
</dbReference>
<evidence type="ECO:0000313" key="14">
    <source>
        <dbReference type="EMBL" id="MCW3166977.1"/>
    </source>
</evidence>
<dbReference type="Gene3D" id="3.10.450.490">
    <property type="match status" value="1"/>
</dbReference>
<evidence type="ECO:0000256" key="5">
    <source>
        <dbReference type="ARBA" id="ARBA00022801"/>
    </source>
</evidence>
<keyword evidence="7" id="KW-0482">Metalloprotease</keyword>
<feature type="chain" id="PRO_5046547121" evidence="9">
    <location>
        <begin position="26"/>
        <end position="712"/>
    </location>
</feature>
<evidence type="ECO:0000256" key="4">
    <source>
        <dbReference type="ARBA" id="ARBA00022729"/>
    </source>
</evidence>
<proteinExistence type="inferred from homology"/>
<dbReference type="EMBL" id="JAPDHW010000001">
    <property type="protein sequence ID" value="MCW3166977.1"/>
    <property type="molecule type" value="Genomic_DNA"/>
</dbReference>
<evidence type="ECO:0000313" key="15">
    <source>
        <dbReference type="Proteomes" id="UP001163731"/>
    </source>
</evidence>
<dbReference type="InterPro" id="IPR023612">
    <property type="entry name" value="Peptidase_M4"/>
</dbReference>
<reference evidence="14" key="1">
    <citation type="submission" date="2022-10" db="EMBL/GenBank/DDBJ databases">
        <title>Chryseobacterium babae sp. nov. isolated from the gut of the beetle Oryctes rhinoceros, and Chryseobacterium kimseyorum sp. nov., isolated from a stick insect rearing cage.</title>
        <authorList>
            <person name="Shelomi M."/>
            <person name="Han C.-J."/>
            <person name="Chen W.-M."/>
            <person name="Chen H.-K."/>
            <person name="Liaw S.-J."/>
            <person name="Muhle E."/>
            <person name="Clermont D."/>
        </authorList>
    </citation>
    <scope>NUCLEOTIDE SEQUENCE</scope>
    <source>
        <strain evidence="14">09-1422</strain>
    </source>
</reference>
<evidence type="ECO:0000259" key="13">
    <source>
        <dbReference type="Pfam" id="PF18962"/>
    </source>
</evidence>
<accession>A0ABT3HT53</accession>
<comment type="caution">
    <text evidence="14">The sequence shown here is derived from an EMBL/GenBank/DDBJ whole genome shotgun (WGS) entry which is preliminary data.</text>
</comment>
<keyword evidence="6" id="KW-0862">Zinc</keyword>
<dbReference type="InterPro" id="IPR011096">
    <property type="entry name" value="FTP_domain"/>
</dbReference>
<keyword evidence="2" id="KW-0645">Protease</keyword>
<dbReference type="SUPFAM" id="SSF55486">
    <property type="entry name" value="Metalloproteases ('zincins'), catalytic domain"/>
    <property type="match status" value="1"/>
</dbReference>
<dbReference type="Pfam" id="PF02868">
    <property type="entry name" value="Peptidase_M4_C"/>
    <property type="match status" value="1"/>
</dbReference>
<dbReference type="InterPro" id="IPR050728">
    <property type="entry name" value="Zinc_Metalloprotease_M4"/>
</dbReference>
<protein>
    <submittedName>
        <fullName evidence="14">M4 family metallopeptidase</fullName>
    </submittedName>
</protein>
<keyword evidence="3" id="KW-0479">Metal-binding</keyword>
<evidence type="ECO:0000256" key="2">
    <source>
        <dbReference type="ARBA" id="ARBA00022670"/>
    </source>
</evidence>
<keyword evidence="4 9" id="KW-0732">Signal</keyword>
<evidence type="ECO:0000256" key="6">
    <source>
        <dbReference type="ARBA" id="ARBA00022833"/>
    </source>
</evidence>
<dbReference type="NCBIfam" id="TIGR04183">
    <property type="entry name" value="Por_Secre_tail"/>
    <property type="match status" value="1"/>
</dbReference>
<dbReference type="InterPro" id="IPR001570">
    <property type="entry name" value="Peptidase_M4_C_domain"/>
</dbReference>
<dbReference type="PANTHER" id="PTHR33794">
    <property type="entry name" value="BACILLOLYSIN"/>
    <property type="match status" value="1"/>
</dbReference>
<feature type="domain" description="FTP" evidence="12">
    <location>
        <begin position="80"/>
        <end position="129"/>
    </location>
</feature>
<evidence type="ECO:0000256" key="9">
    <source>
        <dbReference type="SAM" id="SignalP"/>
    </source>
</evidence>
<dbReference type="Pfam" id="PF01447">
    <property type="entry name" value="Peptidase_M4"/>
    <property type="match status" value="1"/>
</dbReference>
<keyword evidence="15" id="KW-1185">Reference proteome</keyword>
<dbReference type="InterPro" id="IPR026444">
    <property type="entry name" value="Secre_tail"/>
</dbReference>
<dbReference type="Pfam" id="PF18962">
    <property type="entry name" value="Por_Secre_tail"/>
    <property type="match status" value="1"/>
</dbReference>
<evidence type="ECO:0000259" key="10">
    <source>
        <dbReference type="Pfam" id="PF01447"/>
    </source>
</evidence>
<sequence length="712" mass="76981">MKKTLIISKALAVLFLAAVSTETLSAQNNKENTNHSSPNLPAIQKTSDLGVFYSDFSESSLSESTLISSLGKWLGGGKYDTFKVEKTWKDELGIKKTIYQHFYKDIKVQSDIIVVHERDGKVLFVNGEFVKIDQIFIHNPVSSQELKNIIASDNRTDSENLTLSIIENVISKKIDSGKLQLNNSTMVSAYSSVKPIFSKIYYIDNITKQIFNSNTLIHSDHIGNIDSHKLIHTYNCNLNLVPQKSQFSLLIDTPGTSTTYYKGNQPVVVDSNNGEYRLKHNARKVWTMDATNWGTTTGWAVTNDGYVVRTTGSGSSAIPYIAEYSNTIPNYTANGTKAAVEVHWSIQKSNDYYSDIHNRNNFDGNGTPIACYYNVDFSTINTGVPAGYGANATAITLAGGNNNYYAMAFGNGQGTSLSLNPFVGIDVGGHEYSHLVVTTNGTGGLTYQGESGALNEAFADILGTSIEFYSAPAQANWTIGEGLTNFAPGFLRSMSNPETSPPSLNGGAPQPNIYGGANWAPTGANAPDNGGVHINSGVANKWFYLLSAGGTHNNKTVTGLTIQKAEKIAYKTLTGGYLTNNSNFVAVYNASKQAAVVLYGAGSNEVQQVENAWCAVGVGNCLTLAVNESSLFQSENIKTYPNPVTNGQFTIDYVMKGNAEYEIYDLSGKLVSTKQKLERGKNNVTLSGVDAGVYLVKISGEGTSVTKKIIVK</sequence>
<dbReference type="Pfam" id="PF07504">
    <property type="entry name" value="FTP"/>
    <property type="match status" value="1"/>
</dbReference>
<dbReference type="CDD" id="cd09597">
    <property type="entry name" value="M4_TLP"/>
    <property type="match status" value="1"/>
</dbReference>
<comment type="similarity">
    <text evidence="1">Belongs to the peptidase M4 family.</text>
</comment>
<gene>
    <name evidence="14" type="ORF">OMO38_00420</name>
</gene>
<dbReference type="Gene3D" id="1.10.390.10">
    <property type="entry name" value="Neutral Protease Domain 2"/>
    <property type="match status" value="1"/>
</dbReference>
<dbReference type="PANTHER" id="PTHR33794:SF1">
    <property type="entry name" value="BACILLOLYSIN"/>
    <property type="match status" value="1"/>
</dbReference>
<keyword evidence="5" id="KW-0378">Hydrolase</keyword>
<feature type="region of interest" description="Disordered" evidence="8">
    <location>
        <begin position="495"/>
        <end position="520"/>
    </location>
</feature>
<dbReference type="InterPro" id="IPR013856">
    <property type="entry name" value="Peptidase_M4_domain"/>
</dbReference>
<evidence type="ECO:0000256" key="3">
    <source>
        <dbReference type="ARBA" id="ARBA00022723"/>
    </source>
</evidence>
<dbReference type="Gene3D" id="3.10.170.10">
    <property type="match status" value="1"/>
</dbReference>
<dbReference type="RefSeq" id="WP_264748274.1">
    <property type="nucleotide sequence ID" value="NZ_JAPDHW010000001.1"/>
</dbReference>
<evidence type="ECO:0000256" key="8">
    <source>
        <dbReference type="SAM" id="MobiDB-lite"/>
    </source>
</evidence>
<dbReference type="Proteomes" id="UP001163731">
    <property type="component" value="Unassembled WGS sequence"/>
</dbReference>
<name>A0ABT3HT53_9FLAO</name>
<feature type="domain" description="Peptidase M4 C-terminal" evidence="11">
    <location>
        <begin position="444"/>
        <end position="618"/>
    </location>
</feature>
<feature type="domain" description="Secretion system C-terminal sorting" evidence="13">
    <location>
        <begin position="640"/>
        <end position="711"/>
    </location>
</feature>
<organism evidence="14 15">
    <name type="scientific">Chryseobacterium kimseyorum</name>
    <dbReference type="NCBI Taxonomy" id="2984028"/>
    <lineage>
        <taxon>Bacteria</taxon>
        <taxon>Pseudomonadati</taxon>
        <taxon>Bacteroidota</taxon>
        <taxon>Flavobacteriia</taxon>
        <taxon>Flavobacteriales</taxon>
        <taxon>Weeksellaceae</taxon>
        <taxon>Chryseobacterium group</taxon>
        <taxon>Chryseobacterium</taxon>
    </lineage>
</organism>
<evidence type="ECO:0000259" key="11">
    <source>
        <dbReference type="Pfam" id="PF02868"/>
    </source>
</evidence>